<evidence type="ECO:0000256" key="2">
    <source>
        <dbReference type="ARBA" id="ARBA00007337"/>
    </source>
</evidence>
<dbReference type="Gene3D" id="3.30.1330.30">
    <property type="match status" value="1"/>
</dbReference>
<comment type="subcellular location">
    <subcellularLocation>
        <location evidence="1">Nucleus</location>
        <location evidence="1">Nucleolus</location>
    </subcellularLocation>
</comment>
<feature type="compositionally biased region" description="Low complexity" evidence="5">
    <location>
        <begin position="87"/>
        <end position="100"/>
    </location>
</feature>
<dbReference type="GO" id="GO:1990904">
    <property type="term" value="C:ribonucleoprotein complex"/>
    <property type="evidence" value="ECO:0007669"/>
    <property type="project" value="UniProtKB-KW"/>
</dbReference>
<dbReference type="SUPFAM" id="SSF55315">
    <property type="entry name" value="L30e-like"/>
    <property type="match status" value="1"/>
</dbReference>
<feature type="compositionally biased region" description="Basic residues" evidence="5">
    <location>
        <begin position="101"/>
        <end position="110"/>
    </location>
</feature>
<evidence type="ECO:0000256" key="1">
    <source>
        <dbReference type="ARBA" id="ARBA00004604"/>
    </source>
</evidence>
<gene>
    <name evidence="7" type="primary">NHP2_2</name>
    <name evidence="7" type="ORF">PGT21_010575</name>
</gene>
<evidence type="ECO:0000259" key="6">
    <source>
        <dbReference type="Pfam" id="PF01248"/>
    </source>
</evidence>
<dbReference type="InterPro" id="IPR018492">
    <property type="entry name" value="Ribosomal_eL8/Nhp2"/>
</dbReference>
<comment type="similarity">
    <text evidence="2">Belongs to the eukaryotic ribosomal protein eL8 family.</text>
</comment>
<dbReference type="Proteomes" id="UP000324748">
    <property type="component" value="Unassembled WGS sequence"/>
</dbReference>
<keyword evidence="4" id="KW-0687">Ribonucleoprotein</keyword>
<dbReference type="InterPro" id="IPR004038">
    <property type="entry name" value="Ribosomal_eL8/eL30/eS12/Gad45"/>
</dbReference>
<protein>
    <submittedName>
        <fullName evidence="7">SnoRNA-binding protein</fullName>
    </submittedName>
</protein>
<organism evidence="7 8">
    <name type="scientific">Puccinia graminis f. sp. tritici</name>
    <dbReference type="NCBI Taxonomy" id="56615"/>
    <lineage>
        <taxon>Eukaryota</taxon>
        <taxon>Fungi</taxon>
        <taxon>Dikarya</taxon>
        <taxon>Basidiomycota</taxon>
        <taxon>Pucciniomycotina</taxon>
        <taxon>Pucciniomycetes</taxon>
        <taxon>Pucciniales</taxon>
        <taxon>Pucciniaceae</taxon>
        <taxon>Puccinia</taxon>
    </lineage>
</organism>
<dbReference type="FunFam" id="3.30.1330.30:FF:000026">
    <property type="entry name" value="H/ACA ribonucleoprotein complex subunit 2"/>
    <property type="match status" value="1"/>
</dbReference>
<evidence type="ECO:0000313" key="8">
    <source>
        <dbReference type="Proteomes" id="UP000324748"/>
    </source>
</evidence>
<dbReference type="EMBL" id="VSWC01000132">
    <property type="protein sequence ID" value="KAA1079412.1"/>
    <property type="molecule type" value="Genomic_DNA"/>
</dbReference>
<dbReference type="GO" id="GO:0003723">
    <property type="term" value="F:RNA binding"/>
    <property type="evidence" value="ECO:0007669"/>
    <property type="project" value="InterPro"/>
</dbReference>
<feature type="region of interest" description="Disordered" evidence="5">
    <location>
        <begin position="30"/>
        <end position="148"/>
    </location>
</feature>
<proteinExistence type="inferred from homology"/>
<name>A0A5B0MS80_PUCGR</name>
<keyword evidence="8" id="KW-1185">Reference proteome</keyword>
<feature type="compositionally biased region" description="Polar residues" evidence="5">
    <location>
        <begin position="30"/>
        <end position="42"/>
    </location>
</feature>
<dbReference type="AlphaFoldDB" id="A0A5B0MS80"/>
<keyword evidence="3" id="KW-0539">Nucleus</keyword>
<dbReference type="InterPro" id="IPR029064">
    <property type="entry name" value="Ribosomal_eL30-like_sf"/>
</dbReference>
<dbReference type="OrthoDB" id="5364946at2759"/>
<evidence type="ECO:0000256" key="4">
    <source>
        <dbReference type="ARBA" id="ARBA00023274"/>
    </source>
</evidence>
<dbReference type="PRINTS" id="PR00883">
    <property type="entry name" value="NUCLEARHMG"/>
</dbReference>
<dbReference type="PRINTS" id="PR00881">
    <property type="entry name" value="L7ARS6FAMILY"/>
</dbReference>
<accession>A0A5B0MS80</accession>
<dbReference type="GO" id="GO:0005730">
    <property type="term" value="C:nucleolus"/>
    <property type="evidence" value="ECO:0007669"/>
    <property type="project" value="UniProtKB-SubCell"/>
</dbReference>
<dbReference type="Pfam" id="PF01248">
    <property type="entry name" value="Ribosomal_L7Ae"/>
    <property type="match status" value="1"/>
</dbReference>
<evidence type="ECO:0000313" key="7">
    <source>
        <dbReference type="EMBL" id="KAA1079412.1"/>
    </source>
</evidence>
<comment type="caution">
    <text evidence="7">The sequence shown here is derived from an EMBL/GenBank/DDBJ whole genome shotgun (WGS) entry which is preliminary data.</text>
</comment>
<sequence length="306" mass="33552">MNIQNGIWPILHFGVFFSSRDSGNIFQPIRRQQATSPSQPTRTPKHNKTMSADIEMEEQAATNSKPPSEKKSSKKRKSITTEAPDVENTTQPTEPTTTTPNKKKEKKKKGTTTTTDNEEAENESSKKKKAKQSADAENDADQNINLDAMSPIAHPLADKKLSKRVLRTVKKGSKQRRIKRGVKEVVKALRKGEKGLVVMAGDISPMDVLTHIPLLAEENGSGYIFVPTKESLGAASSTKRPTSCVMISTTRGGSEAIQKKFAEKKKAMVAADPTKAAKIQADEDEYTASFEAVLGEVLQLNEKIAF</sequence>
<reference evidence="7 8" key="1">
    <citation type="submission" date="2019-05" db="EMBL/GenBank/DDBJ databases">
        <title>Emergence of the Ug99 lineage of the wheat stem rust pathogen through somatic hybridization.</title>
        <authorList>
            <person name="Li F."/>
            <person name="Upadhyaya N.M."/>
            <person name="Sperschneider J."/>
            <person name="Matny O."/>
            <person name="Nguyen-Phuc H."/>
            <person name="Mago R."/>
            <person name="Raley C."/>
            <person name="Miller M.E."/>
            <person name="Silverstein K.A.T."/>
            <person name="Henningsen E."/>
            <person name="Hirsch C.D."/>
            <person name="Visser B."/>
            <person name="Pretorius Z.A."/>
            <person name="Steffenson B.J."/>
            <person name="Schwessinger B."/>
            <person name="Dodds P.N."/>
            <person name="Figueroa M."/>
        </authorList>
    </citation>
    <scope>NUCLEOTIDE SEQUENCE [LARGE SCALE GENOMIC DNA]</scope>
    <source>
        <strain evidence="7">21-0</strain>
    </source>
</reference>
<dbReference type="InterPro" id="IPR002415">
    <property type="entry name" value="H/ACA_rnp_Nhp2-like"/>
</dbReference>
<evidence type="ECO:0000256" key="3">
    <source>
        <dbReference type="ARBA" id="ARBA00023242"/>
    </source>
</evidence>
<evidence type="ECO:0000256" key="5">
    <source>
        <dbReference type="SAM" id="MobiDB-lite"/>
    </source>
</evidence>
<feature type="domain" description="Ribosomal protein eL8/eL30/eS12/Gadd45" evidence="6">
    <location>
        <begin position="165"/>
        <end position="249"/>
    </location>
</feature>